<dbReference type="PANTHER" id="PTHR13544:SF0">
    <property type="entry name" value="THIOREDOXIN REDUCTASE-LIKE SELENOPROTEIN T"/>
    <property type="match status" value="1"/>
</dbReference>
<gene>
    <name evidence="2" type="ORF">PSIN1315_LOCUS9193</name>
</gene>
<dbReference type="AlphaFoldDB" id="A0A7S3BSL1"/>
<dbReference type="GO" id="GO:0045454">
    <property type="term" value="P:cell redox homeostasis"/>
    <property type="evidence" value="ECO:0007669"/>
    <property type="project" value="TreeGrafter"/>
</dbReference>
<feature type="compositionally biased region" description="Gly residues" evidence="1">
    <location>
        <begin position="114"/>
        <end position="123"/>
    </location>
</feature>
<dbReference type="PANTHER" id="PTHR13544">
    <property type="entry name" value="SELENOPROTEIN T"/>
    <property type="match status" value="1"/>
</dbReference>
<dbReference type="Gene3D" id="3.40.30.10">
    <property type="entry name" value="Glutaredoxin"/>
    <property type="match status" value="1"/>
</dbReference>
<dbReference type="InterPro" id="IPR019389">
    <property type="entry name" value="Selenoprotein_T"/>
</dbReference>
<sequence length="142" mass="15281">MIAQLVQGLQLAFIGATWFADSIFPALGMAVPDFFHSIQENKLGASVGAWFMGNTVAQNMLATSAFEVYYSGEKIFSKLESGKMPRLNFLVDEIASIRRDRGESLGGQSARGRVGSGGSSGGGSRRHASRSVDEDADDDWEL</sequence>
<reference evidence="2" key="1">
    <citation type="submission" date="2021-01" db="EMBL/GenBank/DDBJ databases">
        <authorList>
            <person name="Corre E."/>
            <person name="Pelletier E."/>
            <person name="Niang G."/>
            <person name="Scheremetjew M."/>
            <person name="Finn R."/>
            <person name="Kale V."/>
            <person name="Holt S."/>
            <person name="Cochrane G."/>
            <person name="Meng A."/>
            <person name="Brown T."/>
            <person name="Cohen L."/>
        </authorList>
    </citation>
    <scope>NUCLEOTIDE SEQUENCE</scope>
    <source>
        <strain evidence="2">RCC927</strain>
    </source>
</reference>
<proteinExistence type="predicted"/>
<evidence type="ECO:0000313" key="2">
    <source>
        <dbReference type="EMBL" id="CAE0143115.1"/>
    </source>
</evidence>
<dbReference type="GO" id="GO:0004791">
    <property type="term" value="F:thioredoxin-disulfide reductase (NADPH) activity"/>
    <property type="evidence" value="ECO:0007669"/>
    <property type="project" value="TreeGrafter"/>
</dbReference>
<protein>
    <submittedName>
        <fullName evidence="2">Uncharacterized protein</fullName>
    </submittedName>
</protein>
<dbReference type="GO" id="GO:0005789">
    <property type="term" value="C:endoplasmic reticulum membrane"/>
    <property type="evidence" value="ECO:0007669"/>
    <property type="project" value="TreeGrafter"/>
</dbReference>
<feature type="region of interest" description="Disordered" evidence="1">
    <location>
        <begin position="102"/>
        <end position="142"/>
    </location>
</feature>
<dbReference type="EMBL" id="HBHY01014319">
    <property type="protein sequence ID" value="CAE0143115.1"/>
    <property type="molecule type" value="Transcribed_RNA"/>
</dbReference>
<evidence type="ECO:0000256" key="1">
    <source>
        <dbReference type="SAM" id="MobiDB-lite"/>
    </source>
</evidence>
<organism evidence="2">
    <name type="scientific">Prasinoderma singulare</name>
    <dbReference type="NCBI Taxonomy" id="676789"/>
    <lineage>
        <taxon>Eukaryota</taxon>
        <taxon>Viridiplantae</taxon>
        <taxon>Prasinodermophyta</taxon>
        <taxon>Prasinodermophyceae</taxon>
        <taxon>Prasinodermales</taxon>
        <taxon>Prasinodermaceae</taxon>
        <taxon>Prasinoderma</taxon>
    </lineage>
</organism>
<accession>A0A7S3BSL1</accession>
<name>A0A7S3BSL1_9VIRI</name>